<dbReference type="EMBL" id="GBXM01082828">
    <property type="protein sequence ID" value="JAH25749.1"/>
    <property type="molecule type" value="Transcribed_RNA"/>
</dbReference>
<name>A0A0E9R9J7_ANGAN</name>
<dbReference type="AlphaFoldDB" id="A0A0E9R9J7"/>
<organism evidence="1">
    <name type="scientific">Anguilla anguilla</name>
    <name type="common">European freshwater eel</name>
    <name type="synonym">Muraena anguilla</name>
    <dbReference type="NCBI Taxonomy" id="7936"/>
    <lineage>
        <taxon>Eukaryota</taxon>
        <taxon>Metazoa</taxon>
        <taxon>Chordata</taxon>
        <taxon>Craniata</taxon>
        <taxon>Vertebrata</taxon>
        <taxon>Euteleostomi</taxon>
        <taxon>Actinopterygii</taxon>
        <taxon>Neopterygii</taxon>
        <taxon>Teleostei</taxon>
        <taxon>Anguilliformes</taxon>
        <taxon>Anguillidae</taxon>
        <taxon>Anguilla</taxon>
    </lineage>
</organism>
<protein>
    <submittedName>
        <fullName evidence="1">Uncharacterized protein</fullName>
    </submittedName>
</protein>
<reference evidence="1" key="2">
    <citation type="journal article" date="2015" name="Fish Shellfish Immunol.">
        <title>Early steps in the European eel (Anguilla anguilla)-Vibrio vulnificus interaction in the gills: Role of the RtxA13 toxin.</title>
        <authorList>
            <person name="Callol A."/>
            <person name="Pajuelo D."/>
            <person name="Ebbesson L."/>
            <person name="Teles M."/>
            <person name="MacKenzie S."/>
            <person name="Amaro C."/>
        </authorList>
    </citation>
    <scope>NUCLEOTIDE SEQUENCE</scope>
</reference>
<reference evidence="1" key="1">
    <citation type="submission" date="2014-11" db="EMBL/GenBank/DDBJ databases">
        <authorList>
            <person name="Amaro Gonzalez C."/>
        </authorList>
    </citation>
    <scope>NUCLEOTIDE SEQUENCE</scope>
</reference>
<proteinExistence type="predicted"/>
<evidence type="ECO:0000313" key="1">
    <source>
        <dbReference type="EMBL" id="JAH25749.1"/>
    </source>
</evidence>
<sequence length="66" mass="7674">MCYLSKEGNLVNCLFTRTLHTPTVSIDVRKQCESNYLCVACLKLHDKRIDSWQLLAKLLRLVHLEV</sequence>
<accession>A0A0E9R9J7</accession>